<keyword evidence="5" id="KW-1185">Reference proteome</keyword>
<name>A0ABP8FKD3_9BACT</name>
<dbReference type="Pfam" id="PF00561">
    <property type="entry name" value="Abhydrolase_1"/>
    <property type="match status" value="1"/>
</dbReference>
<dbReference type="Gene3D" id="3.40.50.1820">
    <property type="entry name" value="alpha/beta hydrolase"/>
    <property type="match status" value="1"/>
</dbReference>
<dbReference type="Proteomes" id="UP001501844">
    <property type="component" value="Unassembled WGS sequence"/>
</dbReference>
<reference evidence="5" key="1">
    <citation type="journal article" date="2019" name="Int. J. Syst. Evol. Microbiol.">
        <title>The Global Catalogue of Microorganisms (GCM) 10K type strain sequencing project: providing services to taxonomists for standard genome sequencing and annotation.</title>
        <authorList>
            <consortium name="The Broad Institute Genomics Platform"/>
            <consortium name="The Broad Institute Genome Sequencing Center for Infectious Disease"/>
            <person name="Wu L."/>
            <person name="Ma J."/>
        </authorList>
    </citation>
    <scope>NUCLEOTIDE SEQUENCE [LARGE SCALE GENOMIC DNA]</scope>
    <source>
        <strain evidence="5">JCM 17917</strain>
    </source>
</reference>
<comment type="caution">
    <text evidence="4">The sequence shown here is derived from an EMBL/GenBank/DDBJ whole genome shotgun (WGS) entry which is preliminary data.</text>
</comment>
<dbReference type="SUPFAM" id="SSF53474">
    <property type="entry name" value="alpha/beta-Hydrolases"/>
    <property type="match status" value="1"/>
</dbReference>
<evidence type="ECO:0000313" key="5">
    <source>
        <dbReference type="Proteomes" id="UP001501844"/>
    </source>
</evidence>
<dbReference type="InterPro" id="IPR002410">
    <property type="entry name" value="Peptidase_S33"/>
</dbReference>
<dbReference type="EMBL" id="BAABGX010000002">
    <property type="protein sequence ID" value="GAA4305463.1"/>
    <property type="molecule type" value="Genomic_DNA"/>
</dbReference>
<evidence type="ECO:0000256" key="2">
    <source>
        <dbReference type="ARBA" id="ARBA00022801"/>
    </source>
</evidence>
<dbReference type="GO" id="GO:0016787">
    <property type="term" value="F:hydrolase activity"/>
    <property type="evidence" value="ECO:0007669"/>
    <property type="project" value="UniProtKB-KW"/>
</dbReference>
<dbReference type="PANTHER" id="PTHR43798:SF33">
    <property type="entry name" value="HYDROLASE, PUTATIVE (AFU_ORTHOLOGUE AFUA_2G14860)-RELATED"/>
    <property type="match status" value="1"/>
</dbReference>
<comment type="similarity">
    <text evidence="1">Belongs to the peptidase S33 family.</text>
</comment>
<dbReference type="InterPro" id="IPR029058">
    <property type="entry name" value="AB_hydrolase_fold"/>
</dbReference>
<accession>A0ABP8FKD3</accession>
<evidence type="ECO:0000259" key="3">
    <source>
        <dbReference type="Pfam" id="PF00561"/>
    </source>
</evidence>
<dbReference type="InterPro" id="IPR050266">
    <property type="entry name" value="AB_hydrolase_sf"/>
</dbReference>
<organism evidence="4 5">
    <name type="scientific">Nibribacter koreensis</name>
    <dbReference type="NCBI Taxonomy" id="1084519"/>
    <lineage>
        <taxon>Bacteria</taxon>
        <taxon>Pseudomonadati</taxon>
        <taxon>Bacteroidota</taxon>
        <taxon>Cytophagia</taxon>
        <taxon>Cytophagales</taxon>
        <taxon>Hymenobacteraceae</taxon>
        <taxon>Nibribacter</taxon>
    </lineage>
</organism>
<dbReference type="PRINTS" id="PR00793">
    <property type="entry name" value="PROAMNOPTASE"/>
</dbReference>
<gene>
    <name evidence="4" type="ORF">GCM10023183_19710</name>
</gene>
<protein>
    <submittedName>
        <fullName evidence="4">Alpha/beta hydrolase</fullName>
    </submittedName>
</protein>
<proteinExistence type="inferred from homology"/>
<evidence type="ECO:0000256" key="1">
    <source>
        <dbReference type="ARBA" id="ARBA00010088"/>
    </source>
</evidence>
<dbReference type="InterPro" id="IPR000073">
    <property type="entry name" value="AB_hydrolase_1"/>
</dbReference>
<evidence type="ECO:0000313" key="4">
    <source>
        <dbReference type="EMBL" id="GAA4305463.1"/>
    </source>
</evidence>
<dbReference type="PANTHER" id="PTHR43798">
    <property type="entry name" value="MONOACYLGLYCEROL LIPASE"/>
    <property type="match status" value="1"/>
</dbReference>
<sequence>MTGTQTAAAQATSQARETKLTMSDGTELFVKISGKGRPCVFIHGGPGAWSHSFEVLGLNTLEDSLQMIYVDQRGSGRSGKAATGDYSLRRMTQDFDEIRQQLGYPAWTVLAHSFGGIIATEYAYYYPKTISRMIMLTTTLNLEHSAQVQITKGLELLKPADPSPFVDAKRPTMDRFMAMNQALNQKNIYHQLMYTTEQGHQKMNQEDAKRPQNYGFGQSWYKYPEYLQDFTEVTKTLKMPVLVISGEQDYSVGPDHYKSFKFPNQTIVSMPGAHVIYLEQNAQFQKAVKEFLKKTSRKI</sequence>
<keyword evidence="2 4" id="KW-0378">Hydrolase</keyword>
<feature type="domain" description="AB hydrolase-1" evidence="3">
    <location>
        <begin position="40"/>
        <end position="279"/>
    </location>
</feature>